<dbReference type="PANTHER" id="PTHR13903">
    <property type="entry name" value="PIRIN-RELATED"/>
    <property type="match status" value="1"/>
</dbReference>
<dbReference type="Pfam" id="PF02678">
    <property type="entry name" value="Pirin"/>
    <property type="match status" value="1"/>
</dbReference>
<dbReference type="Gene3D" id="2.60.120.10">
    <property type="entry name" value="Jelly Rolls"/>
    <property type="match status" value="1"/>
</dbReference>
<dbReference type="AlphaFoldDB" id="A0A1M6QU91"/>
<sequence length="280" mass="30069">MAKSTAVIGERPRQIVHRTRGRRHGPITRLMSPSDLGQSLKPFVFLDLFDNEGASFSGFGLHPHSGIATLTYLLEGSVRYEDTTGATGILPQGGVEWFKAGRGAWHGGGDGESGRTRGFQLWIALPPEHELTPAESIYQTPQDIRRIGPASVLLGKLGAVSSALPAPSPVNYLAVRLKAGESWRYQPPADHSVCWVALATGSLAVPEPVQAGELASFEPSNEAIDFHAETDTEFVLGSAARHPYELALGHYSVHTSPASLEAGERHIGEIKAQLQKQGLL</sequence>
<name>A0A1M6QU91_9BRAD</name>
<evidence type="ECO:0000259" key="3">
    <source>
        <dbReference type="Pfam" id="PF02678"/>
    </source>
</evidence>
<evidence type="ECO:0000256" key="1">
    <source>
        <dbReference type="ARBA" id="ARBA00008416"/>
    </source>
</evidence>
<dbReference type="PIRSF" id="PIRSF006232">
    <property type="entry name" value="Pirin"/>
    <property type="match status" value="1"/>
</dbReference>
<proteinExistence type="inferred from homology"/>
<dbReference type="PANTHER" id="PTHR13903:SF8">
    <property type="entry name" value="PIRIN"/>
    <property type="match status" value="1"/>
</dbReference>
<dbReference type="OrthoDB" id="9780903at2"/>
<reference evidence="4 5" key="1">
    <citation type="submission" date="2016-11" db="EMBL/GenBank/DDBJ databases">
        <authorList>
            <person name="Jaros S."/>
            <person name="Januszkiewicz K."/>
            <person name="Wedrychowicz H."/>
        </authorList>
    </citation>
    <scope>NUCLEOTIDE SEQUENCE [LARGE SCALE GENOMIC DNA]</scope>
    <source>
        <strain evidence="4 5">GAS499</strain>
    </source>
</reference>
<comment type="similarity">
    <text evidence="1 2">Belongs to the pirin family.</text>
</comment>
<gene>
    <name evidence="4" type="ORF">SAMN05444159_2788</name>
</gene>
<evidence type="ECO:0000313" key="5">
    <source>
        <dbReference type="Proteomes" id="UP000189935"/>
    </source>
</evidence>
<evidence type="ECO:0000256" key="2">
    <source>
        <dbReference type="RuleBase" id="RU003457"/>
    </source>
</evidence>
<dbReference type="EMBL" id="LT670844">
    <property type="protein sequence ID" value="SHK23766.1"/>
    <property type="molecule type" value="Genomic_DNA"/>
</dbReference>
<protein>
    <submittedName>
        <fullName evidence="4">Redox-sensitive bicupin YhaK, pirin superfamily</fullName>
    </submittedName>
</protein>
<accession>A0A1M6QU91</accession>
<organism evidence="4 5">
    <name type="scientific">Bradyrhizobium lablabi</name>
    <dbReference type="NCBI Taxonomy" id="722472"/>
    <lineage>
        <taxon>Bacteria</taxon>
        <taxon>Pseudomonadati</taxon>
        <taxon>Pseudomonadota</taxon>
        <taxon>Alphaproteobacteria</taxon>
        <taxon>Hyphomicrobiales</taxon>
        <taxon>Nitrobacteraceae</taxon>
        <taxon>Bradyrhizobium</taxon>
    </lineage>
</organism>
<feature type="domain" description="Pirin N-terminal" evidence="3">
    <location>
        <begin position="35"/>
        <end position="123"/>
    </location>
</feature>
<dbReference type="InterPro" id="IPR014710">
    <property type="entry name" value="RmlC-like_jellyroll"/>
</dbReference>
<dbReference type="InterPro" id="IPR012093">
    <property type="entry name" value="Pirin"/>
</dbReference>
<dbReference type="InterPro" id="IPR003829">
    <property type="entry name" value="Pirin_N_dom"/>
</dbReference>
<dbReference type="SUPFAM" id="SSF51182">
    <property type="entry name" value="RmlC-like cupins"/>
    <property type="match status" value="1"/>
</dbReference>
<evidence type="ECO:0000313" key="4">
    <source>
        <dbReference type="EMBL" id="SHK23766.1"/>
    </source>
</evidence>
<dbReference type="RefSeq" id="WP_079538693.1">
    <property type="nucleotide sequence ID" value="NZ_LT670844.1"/>
</dbReference>
<dbReference type="Proteomes" id="UP000189935">
    <property type="component" value="Chromosome I"/>
</dbReference>
<dbReference type="InterPro" id="IPR011051">
    <property type="entry name" value="RmlC_Cupin_sf"/>
</dbReference>